<reference evidence="2 3" key="1">
    <citation type="submission" date="2014-04" db="EMBL/GenBank/DDBJ databases">
        <authorList>
            <consortium name="DOE Joint Genome Institute"/>
            <person name="Kuo A."/>
            <person name="Martino E."/>
            <person name="Perotto S."/>
            <person name="Kohler A."/>
            <person name="Nagy L.G."/>
            <person name="Floudas D."/>
            <person name="Copeland A."/>
            <person name="Barry K.W."/>
            <person name="Cichocki N."/>
            <person name="Veneault-Fourrey C."/>
            <person name="LaButti K."/>
            <person name="Lindquist E.A."/>
            <person name="Lipzen A."/>
            <person name="Lundell T."/>
            <person name="Morin E."/>
            <person name="Murat C."/>
            <person name="Sun H."/>
            <person name="Tunlid A."/>
            <person name="Henrissat B."/>
            <person name="Grigoriev I.V."/>
            <person name="Hibbett D.S."/>
            <person name="Martin F."/>
            <person name="Nordberg H.P."/>
            <person name="Cantor M.N."/>
            <person name="Hua S.X."/>
        </authorList>
    </citation>
    <scope>NUCLEOTIDE SEQUENCE [LARGE SCALE GENOMIC DNA]</scope>
    <source>
        <strain evidence="2 3">Zn</strain>
    </source>
</reference>
<dbReference type="AlphaFoldDB" id="A0A0C3H4X6"/>
<dbReference type="EMBL" id="KN832874">
    <property type="protein sequence ID" value="KIN03201.1"/>
    <property type="molecule type" value="Genomic_DNA"/>
</dbReference>
<keyword evidence="3" id="KW-1185">Reference proteome</keyword>
<gene>
    <name evidence="2" type="ORF">OIDMADRAFT_119695</name>
</gene>
<feature type="transmembrane region" description="Helical" evidence="1">
    <location>
        <begin position="370"/>
        <end position="389"/>
    </location>
</feature>
<name>A0A0C3H4X6_OIDMZ</name>
<feature type="transmembrane region" description="Helical" evidence="1">
    <location>
        <begin position="21"/>
        <end position="47"/>
    </location>
</feature>
<feature type="transmembrane region" description="Helical" evidence="1">
    <location>
        <begin position="89"/>
        <end position="112"/>
    </location>
</feature>
<evidence type="ECO:0000256" key="1">
    <source>
        <dbReference type="SAM" id="Phobius"/>
    </source>
</evidence>
<keyword evidence="1" id="KW-0812">Transmembrane</keyword>
<organism evidence="2 3">
    <name type="scientific">Oidiodendron maius (strain Zn)</name>
    <dbReference type="NCBI Taxonomy" id="913774"/>
    <lineage>
        <taxon>Eukaryota</taxon>
        <taxon>Fungi</taxon>
        <taxon>Dikarya</taxon>
        <taxon>Ascomycota</taxon>
        <taxon>Pezizomycotina</taxon>
        <taxon>Leotiomycetes</taxon>
        <taxon>Leotiomycetes incertae sedis</taxon>
        <taxon>Myxotrichaceae</taxon>
        <taxon>Oidiodendron</taxon>
    </lineage>
</organism>
<sequence length="498" mass="54650">MDSTVTTTSFKAKSGRQLRHLLLGALARWIISLLLCAAWVIATLVVANKGPVTEFSKRIYNAATTGLEHILRADSLMQLSKLVFATRRLGVTLACIFWLVLNIAAQAGIAAVSLTYGFEKDSTAVLLSSGNTSTADMQRFFPLDSQSPTLGASDSYEDESYAASQYGSMMPLFGWNFTNELPNQGQRLLEEDGLIWYLDNNNNSGTYIFFDNSPGGGPDTLSVFTERTINVTYECESYAVTKFGNGMFSTIEVAGIGEVNVSLSLPNATTFFNNNNTVCPDESLRCNVIEVLETSPTQPWYYRCNVSLGMTQNDPENLSFISDTTAYYATVAMAGGGYSVDIDDAGTIQSAQIFPQSSFFGTPLAGNKDLMGWFIGLYSLGSIAVAGNYNPRQFYNGQTPAEGQHLTIGHHLFFYLILALILGFQAIFIIVVAVWANKVKVGEESHLGMAVLMRPIADRLDDIGHGRETKAFKKAKKHVKVKYEKDPITALWSFKMKN</sequence>
<evidence type="ECO:0000313" key="3">
    <source>
        <dbReference type="Proteomes" id="UP000054321"/>
    </source>
</evidence>
<reference evidence="3" key="2">
    <citation type="submission" date="2015-01" db="EMBL/GenBank/DDBJ databases">
        <title>Evolutionary Origins and Diversification of the Mycorrhizal Mutualists.</title>
        <authorList>
            <consortium name="DOE Joint Genome Institute"/>
            <consortium name="Mycorrhizal Genomics Consortium"/>
            <person name="Kohler A."/>
            <person name="Kuo A."/>
            <person name="Nagy L.G."/>
            <person name="Floudas D."/>
            <person name="Copeland A."/>
            <person name="Barry K.W."/>
            <person name="Cichocki N."/>
            <person name="Veneault-Fourrey C."/>
            <person name="LaButti K."/>
            <person name="Lindquist E.A."/>
            <person name="Lipzen A."/>
            <person name="Lundell T."/>
            <person name="Morin E."/>
            <person name="Murat C."/>
            <person name="Riley R."/>
            <person name="Ohm R."/>
            <person name="Sun H."/>
            <person name="Tunlid A."/>
            <person name="Henrissat B."/>
            <person name="Grigoriev I.V."/>
            <person name="Hibbett D.S."/>
            <person name="Martin F."/>
        </authorList>
    </citation>
    <scope>NUCLEOTIDE SEQUENCE [LARGE SCALE GENOMIC DNA]</scope>
    <source>
        <strain evidence="3">Zn</strain>
    </source>
</reference>
<dbReference type="OrthoDB" id="3596604at2759"/>
<keyword evidence="1" id="KW-0472">Membrane</keyword>
<accession>A0A0C3H4X6</accession>
<feature type="transmembrane region" description="Helical" evidence="1">
    <location>
        <begin position="412"/>
        <end position="436"/>
    </location>
</feature>
<dbReference type="InParanoid" id="A0A0C3H4X6"/>
<dbReference type="Proteomes" id="UP000054321">
    <property type="component" value="Unassembled WGS sequence"/>
</dbReference>
<keyword evidence="1" id="KW-1133">Transmembrane helix</keyword>
<protein>
    <submittedName>
        <fullName evidence="2">Uncharacterized protein</fullName>
    </submittedName>
</protein>
<dbReference type="HOGENOM" id="CLU_030818_1_0_1"/>
<evidence type="ECO:0000313" key="2">
    <source>
        <dbReference type="EMBL" id="KIN03201.1"/>
    </source>
</evidence>
<proteinExistence type="predicted"/>